<keyword evidence="2" id="KW-1185">Reference proteome</keyword>
<gene>
    <name evidence="1" type="ORF">PX52LOC_00169</name>
</gene>
<reference evidence="2" key="1">
    <citation type="submission" date="2019-08" db="EMBL/GenBank/DDBJ databases">
        <title>Limnoglobus roseus gen. nov., sp. nov., a novel freshwater planctomycete with a giant genome from the family Gemmataceae.</title>
        <authorList>
            <person name="Kulichevskaya I.S."/>
            <person name="Naumoff D.G."/>
            <person name="Miroshnikov K."/>
            <person name="Ivanova A."/>
            <person name="Philippov D.A."/>
            <person name="Hakobyan A."/>
            <person name="Rijpstra I.C."/>
            <person name="Sinninghe Damste J.S."/>
            <person name="Liesack W."/>
            <person name="Dedysh S.N."/>
        </authorList>
    </citation>
    <scope>NUCLEOTIDE SEQUENCE [LARGE SCALE GENOMIC DNA]</scope>
    <source>
        <strain evidence="2">PX52</strain>
    </source>
</reference>
<dbReference type="EMBL" id="CP042425">
    <property type="protein sequence ID" value="QEL13315.1"/>
    <property type="molecule type" value="Genomic_DNA"/>
</dbReference>
<dbReference type="AlphaFoldDB" id="A0A5C1A4S6"/>
<evidence type="ECO:0000313" key="1">
    <source>
        <dbReference type="EMBL" id="QEL13315.1"/>
    </source>
</evidence>
<proteinExistence type="predicted"/>
<dbReference type="OrthoDB" id="291728at2"/>
<name>A0A5C1A4S6_9BACT</name>
<sequence length="70" mass="7502">MTMEPEALTPAVLGGQQVKVSSDTVRIGAPVAHVKHGEPTIQLVREDGVIRAIDITCGCGERIRIQCDYA</sequence>
<dbReference type="Proteomes" id="UP000324974">
    <property type="component" value="Chromosome"/>
</dbReference>
<protein>
    <submittedName>
        <fullName evidence="1">Uncharacterized protein</fullName>
    </submittedName>
</protein>
<dbReference type="KEGG" id="lrs:PX52LOC_00169"/>
<evidence type="ECO:0000313" key="2">
    <source>
        <dbReference type="Proteomes" id="UP000324974"/>
    </source>
</evidence>
<accession>A0A5C1A4S6</accession>
<organism evidence="1 2">
    <name type="scientific">Limnoglobus roseus</name>
    <dbReference type="NCBI Taxonomy" id="2598579"/>
    <lineage>
        <taxon>Bacteria</taxon>
        <taxon>Pseudomonadati</taxon>
        <taxon>Planctomycetota</taxon>
        <taxon>Planctomycetia</taxon>
        <taxon>Gemmatales</taxon>
        <taxon>Gemmataceae</taxon>
        <taxon>Limnoglobus</taxon>
    </lineage>
</organism>
<dbReference type="RefSeq" id="WP_149108294.1">
    <property type="nucleotide sequence ID" value="NZ_CP042425.1"/>
</dbReference>